<evidence type="ECO:0000313" key="3">
    <source>
        <dbReference type="Proteomes" id="UP001549036"/>
    </source>
</evidence>
<evidence type="ECO:0000313" key="2">
    <source>
        <dbReference type="EMBL" id="MET3597919.1"/>
    </source>
</evidence>
<reference evidence="2 3" key="1">
    <citation type="submission" date="2024-06" db="EMBL/GenBank/DDBJ databases">
        <title>Genomic Encyclopedia of Type Strains, Phase IV (KMG-IV): sequencing the most valuable type-strain genomes for metagenomic binning, comparative biology and taxonomic classification.</title>
        <authorList>
            <person name="Goeker M."/>
        </authorList>
    </citation>
    <scope>NUCLEOTIDE SEQUENCE [LARGE SCALE GENOMIC DNA]</scope>
    <source>
        <strain evidence="2 3">DSM 29846</strain>
    </source>
</reference>
<organism evidence="2 3">
    <name type="scientific">Mesorhizobium shonense</name>
    <dbReference type="NCBI Taxonomy" id="1209948"/>
    <lineage>
        <taxon>Bacteria</taxon>
        <taxon>Pseudomonadati</taxon>
        <taxon>Pseudomonadota</taxon>
        <taxon>Alphaproteobacteria</taxon>
        <taxon>Hyphomicrobiales</taxon>
        <taxon>Phyllobacteriaceae</taxon>
        <taxon>Mesorhizobium</taxon>
    </lineage>
</organism>
<keyword evidence="1" id="KW-1133">Transmembrane helix</keyword>
<feature type="transmembrane region" description="Helical" evidence="1">
    <location>
        <begin position="21"/>
        <end position="40"/>
    </location>
</feature>
<name>A0ABV2I4U5_9HYPH</name>
<dbReference type="Proteomes" id="UP001549036">
    <property type="component" value="Unassembled WGS sequence"/>
</dbReference>
<sequence>MDFIEQIFGVAPDGGDGTTEMLYIAVALAVGVMIIARRWLPRRAAPLILFLLGSRLMLAVPPTIKTPPPMSR</sequence>
<evidence type="ECO:0000256" key="1">
    <source>
        <dbReference type="SAM" id="Phobius"/>
    </source>
</evidence>
<comment type="caution">
    <text evidence="2">The sequence shown here is derived from an EMBL/GenBank/DDBJ whole genome shotgun (WGS) entry which is preliminary data.</text>
</comment>
<proteinExistence type="predicted"/>
<feature type="transmembrane region" description="Helical" evidence="1">
    <location>
        <begin position="47"/>
        <end position="64"/>
    </location>
</feature>
<dbReference type="RefSeq" id="WP_354418299.1">
    <property type="nucleotide sequence ID" value="NZ_JBEPLM010000034.1"/>
</dbReference>
<accession>A0ABV2I4U5</accession>
<keyword evidence="1" id="KW-0812">Transmembrane</keyword>
<dbReference type="EMBL" id="JBEPLM010000034">
    <property type="protein sequence ID" value="MET3597919.1"/>
    <property type="molecule type" value="Genomic_DNA"/>
</dbReference>
<gene>
    <name evidence="2" type="ORF">ABID26_007346</name>
</gene>
<keyword evidence="3" id="KW-1185">Reference proteome</keyword>
<protein>
    <submittedName>
        <fullName evidence="2">Uncharacterized protein</fullName>
    </submittedName>
</protein>
<keyword evidence="1" id="KW-0472">Membrane</keyword>